<dbReference type="AlphaFoldDB" id="A8H3P0"/>
<dbReference type="HOGENOM" id="CLU_067698_2_0_6"/>
<name>A8H3P0_SHEPA</name>
<keyword evidence="2" id="KW-1185">Reference proteome</keyword>
<dbReference type="InterPro" id="IPR010342">
    <property type="entry name" value="DUF938"/>
</dbReference>
<sequence length="203" mass="22738">MSSLPYSQSCENNRTAIAAVLERSFAQVRHVLEVGSGTGQHAVHFAKLLPHLIWQTSDQLDYHDGINAWIAAEPSTNLRAPLVLDVTKPWPITQFEPAVVDGIFSANTLHIMSKGMVEAFFAGIGKHLAKGGHFCVYGPFNYNGEYTSDSNRNFDQWLLQQNPQSAIRDIEWISELAATQGLELIEDHPMPANNRLLHFEKKR</sequence>
<protein>
    <recommendedName>
        <fullName evidence="3">Methylase</fullName>
    </recommendedName>
</protein>
<dbReference type="Proteomes" id="UP000002608">
    <property type="component" value="Chromosome"/>
</dbReference>
<accession>A8H3P0</accession>
<evidence type="ECO:0008006" key="3">
    <source>
        <dbReference type="Google" id="ProtNLM"/>
    </source>
</evidence>
<dbReference type="eggNOG" id="COG2813">
    <property type="taxonomic scope" value="Bacteria"/>
</dbReference>
<dbReference type="PANTHER" id="PTHR20974:SF0">
    <property type="entry name" value="UPF0585 PROTEIN CG18661"/>
    <property type="match status" value="1"/>
</dbReference>
<dbReference type="SUPFAM" id="SSF53335">
    <property type="entry name" value="S-adenosyl-L-methionine-dependent methyltransferases"/>
    <property type="match status" value="1"/>
</dbReference>
<dbReference type="EMBL" id="CP000851">
    <property type="protein sequence ID" value="ABV87177.1"/>
    <property type="molecule type" value="Genomic_DNA"/>
</dbReference>
<dbReference type="Pfam" id="PF06080">
    <property type="entry name" value="DUF938"/>
    <property type="match status" value="1"/>
</dbReference>
<dbReference type="KEGG" id="spl:Spea_1854"/>
<dbReference type="STRING" id="398579.Spea_1854"/>
<dbReference type="RefSeq" id="WP_012155097.1">
    <property type="nucleotide sequence ID" value="NC_009901.1"/>
</dbReference>
<evidence type="ECO:0000313" key="1">
    <source>
        <dbReference type="EMBL" id="ABV87177.1"/>
    </source>
</evidence>
<evidence type="ECO:0000313" key="2">
    <source>
        <dbReference type="Proteomes" id="UP000002608"/>
    </source>
</evidence>
<dbReference type="Gene3D" id="3.40.50.150">
    <property type="entry name" value="Vaccinia Virus protein VP39"/>
    <property type="match status" value="1"/>
</dbReference>
<organism evidence="1 2">
    <name type="scientific">Shewanella pealeana (strain ATCC 700345 / ANG-SQ1)</name>
    <dbReference type="NCBI Taxonomy" id="398579"/>
    <lineage>
        <taxon>Bacteria</taxon>
        <taxon>Pseudomonadati</taxon>
        <taxon>Pseudomonadota</taxon>
        <taxon>Gammaproteobacteria</taxon>
        <taxon>Alteromonadales</taxon>
        <taxon>Shewanellaceae</taxon>
        <taxon>Shewanella</taxon>
    </lineage>
</organism>
<dbReference type="InterPro" id="IPR029063">
    <property type="entry name" value="SAM-dependent_MTases_sf"/>
</dbReference>
<dbReference type="PANTHER" id="PTHR20974">
    <property type="entry name" value="UPF0585 PROTEIN CG18661"/>
    <property type="match status" value="1"/>
</dbReference>
<proteinExistence type="predicted"/>
<gene>
    <name evidence="1" type="ordered locus">Spea_1854</name>
</gene>
<reference evidence="1 2" key="1">
    <citation type="submission" date="2007-10" db="EMBL/GenBank/DDBJ databases">
        <title>Complete sequence of Shewanella pealeana ATCC 700345.</title>
        <authorList>
            <consortium name="US DOE Joint Genome Institute"/>
            <person name="Copeland A."/>
            <person name="Lucas S."/>
            <person name="Lapidus A."/>
            <person name="Barry K."/>
            <person name="Glavina del Rio T."/>
            <person name="Dalin E."/>
            <person name="Tice H."/>
            <person name="Pitluck S."/>
            <person name="Chertkov O."/>
            <person name="Brettin T."/>
            <person name="Bruce D."/>
            <person name="Detter J.C."/>
            <person name="Han C."/>
            <person name="Schmutz J."/>
            <person name="Larimer F."/>
            <person name="Land M."/>
            <person name="Hauser L."/>
            <person name="Kyrpides N."/>
            <person name="Kim E."/>
            <person name="Zhao J.-S.Z."/>
            <person name="Manno D."/>
            <person name="Hawari J."/>
            <person name="Richardson P."/>
        </authorList>
    </citation>
    <scope>NUCLEOTIDE SEQUENCE [LARGE SCALE GENOMIC DNA]</scope>
    <source>
        <strain evidence="2">ATCC 700345 / ANG-SQ1</strain>
    </source>
</reference>
<dbReference type="OrthoDB" id="5563826at2"/>